<keyword evidence="5" id="KW-0805">Transcription regulation</keyword>
<dbReference type="SUPFAM" id="SSF46689">
    <property type="entry name" value="Homeodomain-like"/>
    <property type="match status" value="1"/>
</dbReference>
<keyword evidence="4" id="KW-0156">Chromatin regulator</keyword>
<dbReference type="PANTHER" id="PTHR12855">
    <property type="entry name" value="DNA METHYLTRANSFERASE 1-ASSOCIATED PROTEIN 1 FAMILY MEMBER"/>
    <property type="match status" value="1"/>
</dbReference>
<accession>N1PMT5</accession>
<evidence type="ECO:0000256" key="4">
    <source>
        <dbReference type="ARBA" id="ARBA00022853"/>
    </source>
</evidence>
<evidence type="ECO:0000313" key="11">
    <source>
        <dbReference type="EMBL" id="EME44746.1"/>
    </source>
</evidence>
<keyword evidence="12" id="KW-1185">Reference proteome</keyword>
<dbReference type="Gene3D" id="1.10.10.60">
    <property type="entry name" value="Homeodomain-like"/>
    <property type="match status" value="1"/>
</dbReference>
<comment type="subcellular location">
    <subcellularLocation>
        <location evidence="1">Nucleus</location>
    </subcellularLocation>
</comment>
<dbReference type="InterPro" id="IPR009057">
    <property type="entry name" value="Homeodomain-like_sf"/>
</dbReference>
<gene>
    <name evidence="11" type="ORF">DOTSEDRAFT_108499</name>
</gene>
<dbReference type="EMBL" id="KB446539">
    <property type="protein sequence ID" value="EME44746.1"/>
    <property type="molecule type" value="Genomic_DNA"/>
</dbReference>
<dbReference type="Pfam" id="PF16282">
    <property type="entry name" value="SANT_DAMP1_like"/>
    <property type="match status" value="1"/>
</dbReference>
<evidence type="ECO:0000256" key="7">
    <source>
        <dbReference type="ARBA" id="ARBA00023242"/>
    </source>
</evidence>
<feature type="region of interest" description="Disordered" evidence="9">
    <location>
        <begin position="185"/>
        <end position="248"/>
    </location>
</feature>
<dbReference type="HOGENOM" id="CLU_018539_3_1_1"/>
<proteinExistence type="inferred from homology"/>
<dbReference type="AlphaFoldDB" id="N1PMT5"/>
<comment type="similarity">
    <text evidence="2">Belongs to the SWC4 family.</text>
</comment>
<organism evidence="11 12">
    <name type="scientific">Dothistroma septosporum (strain NZE10 / CBS 128990)</name>
    <name type="common">Red band needle blight fungus</name>
    <name type="synonym">Mycosphaerella pini</name>
    <dbReference type="NCBI Taxonomy" id="675120"/>
    <lineage>
        <taxon>Eukaryota</taxon>
        <taxon>Fungi</taxon>
        <taxon>Dikarya</taxon>
        <taxon>Ascomycota</taxon>
        <taxon>Pezizomycotina</taxon>
        <taxon>Dothideomycetes</taxon>
        <taxon>Dothideomycetidae</taxon>
        <taxon>Mycosphaerellales</taxon>
        <taxon>Mycosphaerellaceae</taxon>
        <taxon>Dothistroma</taxon>
    </lineage>
</organism>
<dbReference type="GO" id="GO:0000122">
    <property type="term" value="P:negative regulation of transcription by RNA polymerase II"/>
    <property type="evidence" value="ECO:0007669"/>
    <property type="project" value="TreeGrafter"/>
</dbReference>
<keyword evidence="6" id="KW-0804">Transcription</keyword>
<feature type="compositionally biased region" description="Polar residues" evidence="9">
    <location>
        <begin position="233"/>
        <end position="243"/>
    </location>
</feature>
<dbReference type="GO" id="GO:0000812">
    <property type="term" value="C:Swr1 complex"/>
    <property type="evidence" value="ECO:0007669"/>
    <property type="project" value="TreeGrafter"/>
</dbReference>
<keyword evidence="7" id="KW-0539">Nucleus</keyword>
<dbReference type="GO" id="GO:0006338">
    <property type="term" value="P:chromatin remodeling"/>
    <property type="evidence" value="ECO:0007669"/>
    <property type="project" value="InterPro"/>
</dbReference>
<dbReference type="InterPro" id="IPR001005">
    <property type="entry name" value="SANT/Myb"/>
</dbReference>
<sequence length="343" mass="38426">FAQYNVAVEAPEYDADVYEKHLTSDGWTKDETDYLVTLYRECNGKWPVVADHYEFPGSERSMEDMKARFYTISAALLTLATPISSMTAADYGQYETLSNFNPEQETSRKRLAEGHLYRRGNEVDEESVLLGELQRIMLNQATLDSQREELRRRLDHPTPNTNSYQYNTSQALTGLWQQLLAQDRLKKNPRLRPTGNPAYDGTPGMAPMSARPRESIGGQSDAGIPSRRPTRDSLPSATPQSALPTDLSKADMARFGVVQTTDKLPSGISFASDKLSKPRTAKSTIQTEKIAAILQSVGVPELIPLPTPAVIEQFETIMNKVQIVLDMRKIAEKEEQELKVRQA</sequence>
<dbReference type="OMA" id="GNTTMYQ"/>
<dbReference type="GO" id="GO:0006281">
    <property type="term" value="P:DNA repair"/>
    <property type="evidence" value="ECO:0007669"/>
    <property type="project" value="InterPro"/>
</dbReference>
<feature type="non-terminal residue" evidence="11">
    <location>
        <position position="1"/>
    </location>
</feature>
<evidence type="ECO:0000256" key="3">
    <source>
        <dbReference type="ARBA" id="ARBA00019132"/>
    </source>
</evidence>
<dbReference type="PANTHER" id="PTHR12855:SF10">
    <property type="entry name" value="DNA METHYLTRANSFERASE 1-ASSOCIATED PROTEIN 1"/>
    <property type="match status" value="1"/>
</dbReference>
<dbReference type="STRING" id="675120.N1PMT5"/>
<reference evidence="12" key="1">
    <citation type="journal article" date="2012" name="PLoS Genet.">
        <title>The genomes of the fungal plant pathogens Cladosporium fulvum and Dothistroma septosporum reveal adaptation to different hosts and lifestyles but also signatures of common ancestry.</title>
        <authorList>
            <person name="de Wit P.J.G.M."/>
            <person name="van der Burgt A."/>
            <person name="Oekmen B."/>
            <person name="Stergiopoulos I."/>
            <person name="Abd-Elsalam K.A."/>
            <person name="Aerts A.L."/>
            <person name="Bahkali A.H."/>
            <person name="Beenen H.G."/>
            <person name="Chettri P."/>
            <person name="Cox M.P."/>
            <person name="Datema E."/>
            <person name="de Vries R.P."/>
            <person name="Dhillon B."/>
            <person name="Ganley A.R."/>
            <person name="Griffiths S.A."/>
            <person name="Guo Y."/>
            <person name="Hamelin R.C."/>
            <person name="Henrissat B."/>
            <person name="Kabir M.S."/>
            <person name="Jashni M.K."/>
            <person name="Kema G."/>
            <person name="Klaubauf S."/>
            <person name="Lapidus A."/>
            <person name="Levasseur A."/>
            <person name="Lindquist E."/>
            <person name="Mehrabi R."/>
            <person name="Ohm R.A."/>
            <person name="Owen T.J."/>
            <person name="Salamov A."/>
            <person name="Schwelm A."/>
            <person name="Schijlen E."/>
            <person name="Sun H."/>
            <person name="van den Burg H.A."/>
            <person name="van Ham R.C.H.J."/>
            <person name="Zhang S."/>
            <person name="Goodwin S.B."/>
            <person name="Grigoriev I.V."/>
            <person name="Collemare J."/>
            <person name="Bradshaw R.E."/>
        </authorList>
    </citation>
    <scope>NUCLEOTIDE SEQUENCE [LARGE SCALE GENOMIC DNA]</scope>
    <source>
        <strain evidence="12">NZE10 / CBS 128990</strain>
    </source>
</reference>
<dbReference type="InterPro" id="IPR027109">
    <property type="entry name" value="Swc4/Dmap1"/>
</dbReference>
<evidence type="ECO:0000259" key="10">
    <source>
        <dbReference type="PROSITE" id="PS50090"/>
    </source>
</evidence>
<evidence type="ECO:0000256" key="1">
    <source>
        <dbReference type="ARBA" id="ARBA00004123"/>
    </source>
</evidence>
<dbReference type="GO" id="GO:0035267">
    <property type="term" value="C:NuA4 histone acetyltransferase complex"/>
    <property type="evidence" value="ECO:0007669"/>
    <property type="project" value="InterPro"/>
</dbReference>
<name>N1PMT5_DOTSN</name>
<dbReference type="Proteomes" id="UP000016933">
    <property type="component" value="Unassembled WGS sequence"/>
</dbReference>
<feature type="domain" description="Myb-like" evidence="10">
    <location>
        <begin position="19"/>
        <end position="73"/>
    </location>
</feature>
<dbReference type="PROSITE" id="PS50090">
    <property type="entry name" value="MYB_LIKE"/>
    <property type="match status" value="1"/>
</dbReference>
<evidence type="ECO:0000256" key="2">
    <source>
        <dbReference type="ARBA" id="ARBA00006918"/>
    </source>
</evidence>
<dbReference type="GO" id="GO:0003714">
    <property type="term" value="F:transcription corepressor activity"/>
    <property type="evidence" value="ECO:0007669"/>
    <property type="project" value="TreeGrafter"/>
</dbReference>
<comment type="function">
    <text evidence="8">Component of the SWR1 complex which mediates the ATP-dependent exchange of histone H2A for the H2A variant HZT1 leading to transcriptional regulation of selected genes by chromatin remodeling. Component of the NuA4 histone acetyltransferase complex which is involved in transcriptional activation of selected genes principally by acetylation of nucleosomal histone H4 and H2A. The NuA4 complex is also involved in DNA repair.</text>
</comment>
<evidence type="ECO:0000256" key="6">
    <source>
        <dbReference type="ARBA" id="ARBA00023163"/>
    </source>
</evidence>
<reference evidence="11 12" key="2">
    <citation type="journal article" date="2012" name="PLoS Pathog.">
        <title>Diverse lifestyles and strategies of plant pathogenesis encoded in the genomes of eighteen Dothideomycetes fungi.</title>
        <authorList>
            <person name="Ohm R.A."/>
            <person name="Feau N."/>
            <person name="Henrissat B."/>
            <person name="Schoch C.L."/>
            <person name="Horwitz B.A."/>
            <person name="Barry K.W."/>
            <person name="Condon B.J."/>
            <person name="Copeland A.C."/>
            <person name="Dhillon B."/>
            <person name="Glaser F."/>
            <person name="Hesse C.N."/>
            <person name="Kosti I."/>
            <person name="LaButti K."/>
            <person name="Lindquist E.A."/>
            <person name="Lucas S."/>
            <person name="Salamov A.A."/>
            <person name="Bradshaw R.E."/>
            <person name="Ciuffetti L."/>
            <person name="Hamelin R.C."/>
            <person name="Kema G.H.J."/>
            <person name="Lawrence C."/>
            <person name="Scott J.A."/>
            <person name="Spatafora J.W."/>
            <person name="Turgeon B.G."/>
            <person name="de Wit P.J.G.M."/>
            <person name="Zhong S."/>
            <person name="Goodwin S.B."/>
            <person name="Grigoriev I.V."/>
        </authorList>
    </citation>
    <scope>NUCLEOTIDE SEQUENCE [LARGE SCALE GENOMIC DNA]</scope>
    <source>
        <strain evidence="12">NZE10 / CBS 128990</strain>
    </source>
</reference>
<protein>
    <recommendedName>
        <fullName evidence="3">SWR1-complex protein 4</fullName>
    </recommendedName>
</protein>
<evidence type="ECO:0000313" key="12">
    <source>
        <dbReference type="Proteomes" id="UP000016933"/>
    </source>
</evidence>
<feature type="non-terminal residue" evidence="11">
    <location>
        <position position="343"/>
    </location>
</feature>
<evidence type="ECO:0000256" key="8">
    <source>
        <dbReference type="ARBA" id="ARBA00025264"/>
    </source>
</evidence>
<evidence type="ECO:0000256" key="5">
    <source>
        <dbReference type="ARBA" id="ARBA00023015"/>
    </source>
</evidence>
<dbReference type="eggNOG" id="KOG2656">
    <property type="taxonomic scope" value="Eukaryota"/>
</dbReference>
<dbReference type="OrthoDB" id="5227693at2759"/>
<evidence type="ECO:0000256" key="9">
    <source>
        <dbReference type="SAM" id="MobiDB-lite"/>
    </source>
</evidence>
<dbReference type="InterPro" id="IPR032563">
    <property type="entry name" value="DAMP1_SANT-like"/>
</dbReference>